<dbReference type="PRINTS" id="PR00196">
    <property type="entry name" value="ANNEXIN"/>
</dbReference>
<feature type="transmembrane region" description="Helical" evidence="4">
    <location>
        <begin position="424"/>
        <end position="445"/>
    </location>
</feature>
<organism evidence="5 6">
    <name type="scientific">Thraustotheca clavata</name>
    <dbReference type="NCBI Taxonomy" id="74557"/>
    <lineage>
        <taxon>Eukaryota</taxon>
        <taxon>Sar</taxon>
        <taxon>Stramenopiles</taxon>
        <taxon>Oomycota</taxon>
        <taxon>Saprolegniomycetes</taxon>
        <taxon>Saprolegniales</taxon>
        <taxon>Achlyaceae</taxon>
        <taxon>Thraustotheca</taxon>
    </lineage>
</organism>
<dbReference type="Proteomes" id="UP000243217">
    <property type="component" value="Unassembled WGS sequence"/>
</dbReference>
<keyword evidence="4" id="KW-0472">Membrane</keyword>
<keyword evidence="4" id="KW-1133">Transmembrane helix</keyword>
<dbReference type="OrthoDB" id="37886at2759"/>
<dbReference type="GO" id="GO:0005886">
    <property type="term" value="C:plasma membrane"/>
    <property type="evidence" value="ECO:0007669"/>
    <property type="project" value="TreeGrafter"/>
</dbReference>
<evidence type="ECO:0000256" key="3">
    <source>
        <dbReference type="ARBA" id="ARBA00023216"/>
    </source>
</evidence>
<dbReference type="PANTHER" id="PTHR10502">
    <property type="entry name" value="ANNEXIN"/>
    <property type="match status" value="1"/>
</dbReference>
<dbReference type="STRING" id="74557.A0A1V9ZVX8"/>
<accession>A0A1V9ZVX8</accession>
<dbReference type="Gene3D" id="1.10.220.10">
    <property type="entry name" value="Annexin"/>
    <property type="match status" value="4"/>
</dbReference>
<evidence type="ECO:0000256" key="2">
    <source>
        <dbReference type="ARBA" id="ARBA00022737"/>
    </source>
</evidence>
<dbReference type="InterPro" id="IPR037104">
    <property type="entry name" value="Annexin_sf"/>
</dbReference>
<feature type="transmembrane region" description="Helical" evidence="4">
    <location>
        <begin position="490"/>
        <end position="510"/>
    </location>
</feature>
<evidence type="ECO:0000256" key="4">
    <source>
        <dbReference type="SAM" id="Phobius"/>
    </source>
</evidence>
<dbReference type="GO" id="GO:0005544">
    <property type="term" value="F:calcium-dependent phospholipid binding"/>
    <property type="evidence" value="ECO:0007669"/>
    <property type="project" value="InterPro"/>
</dbReference>
<reference evidence="5 6" key="1">
    <citation type="journal article" date="2014" name="Genome Biol. Evol.">
        <title>The secreted proteins of Achlya hypogyna and Thraustotheca clavata identify the ancestral oomycete secretome and reveal gene acquisitions by horizontal gene transfer.</title>
        <authorList>
            <person name="Misner I."/>
            <person name="Blouin N."/>
            <person name="Leonard G."/>
            <person name="Richards T.A."/>
            <person name="Lane C.E."/>
        </authorList>
    </citation>
    <scope>NUCLEOTIDE SEQUENCE [LARGE SCALE GENOMIC DNA]</scope>
    <source>
        <strain evidence="5 6">ATCC 34112</strain>
    </source>
</reference>
<dbReference type="GO" id="GO:0005737">
    <property type="term" value="C:cytoplasm"/>
    <property type="evidence" value="ECO:0007669"/>
    <property type="project" value="TreeGrafter"/>
</dbReference>
<evidence type="ECO:0000313" key="6">
    <source>
        <dbReference type="Proteomes" id="UP000243217"/>
    </source>
</evidence>
<feature type="transmembrane region" description="Helical" evidence="4">
    <location>
        <begin position="306"/>
        <end position="333"/>
    </location>
</feature>
<dbReference type="AlphaFoldDB" id="A0A1V9ZVX8"/>
<dbReference type="SUPFAM" id="SSF47874">
    <property type="entry name" value="Annexin"/>
    <property type="match status" value="1"/>
</dbReference>
<dbReference type="EMBL" id="JNBS01001222">
    <property type="protein sequence ID" value="OQS02157.1"/>
    <property type="molecule type" value="Genomic_DNA"/>
</dbReference>
<gene>
    <name evidence="5" type="ORF">THRCLA_05443</name>
</gene>
<keyword evidence="2" id="KW-0677">Repeat</keyword>
<evidence type="ECO:0000313" key="5">
    <source>
        <dbReference type="EMBL" id="OQS02157.1"/>
    </source>
</evidence>
<comment type="caution">
    <text evidence="5">The sequence shown here is derived from an EMBL/GenBank/DDBJ whole genome shotgun (WGS) entry which is preliminary data.</text>
</comment>
<comment type="similarity">
    <text evidence="1">Belongs to the annexin family.</text>
</comment>
<dbReference type="InterPro" id="IPR001464">
    <property type="entry name" value="Annexin"/>
</dbReference>
<sequence>MAWLTPKERYIWGLRARRLCAMTAAIIAFIIEYRGSIAVQQTLLGASHWTPKAGQYTSQLILQFAVNLSRNQTITAKRVYIDNDNSSLITSSYACNHPLPADKIYSDNYLNLLLPNIFAASPHFSWLQNQIIIVDCTYTGRMLQDTTALNLHFLDNNQTMLTTLFLQTIQINRIAKRLSSACGMATISTMNLSAILIGNTSSSPVITSQIASYSHVVGIDFPYVIPTFDLISIPKPTKLTATGFWQATIVATNEQVELGGTEGIYRSSKDELGSYNICIWDLPLNPLQFLTTVQYMTTDVSKDSYAWIRALLGMGISLNLVTNFGVSLLVSIQMYLDHGAIWIPDLFPSVQFRIQLRALFCFIVSWSSNWWHVFEYALNNADARDGWTNTFVLNDIIRADALMMYLALAISLTKVIRIRLRLEVTIAIYLISYAYSDAIITRIGIGLKESTAFVKSNYLANILQAHSNGMDLWVIHAIDSVNFTLLITQFTWWFLACGLCVTYALFAKAWNMYDPRTRTFKTWQHLHHQVLHSLDVAPRVKGPALKLMRGATIVPSDITSRRLTHHSFSGKNLEHATFEQLVHARLCETYGIIAALDEYHIIQDVTYVSPSSIWLLGYVLLGEQYIIDIDDVPALFFNKLINYPWFRVIINYADMNIYPQQTHEVDAGHTLHYSSPIIDNWCNEIRAACAGIGTDEDKLSQALGTKTASERYLISLRYPELHGKSLLDEVVGETSRDYGKLLQLLAQPIEEAEAMIIRDSTKGAGTAEKHLIPVLSGRSNEELNILKKAFFKKYESDMVVVLDDDLGGDLKKFYLAIVNQMAQTFDPEIHNQAKATEIADTIYKAGEGKWGTDEATFCNALCSIPPQFMPAVNAAYAAKQGHSLERAIEKEFSGKARDALVFHVGMNLHPIETIAAEFEKTMHGFGTDEYGLSAALVRYQHLLPQLKQAYKAKFGKILRDRIHGETSGDYRKLLLTILDNSD</sequence>
<keyword evidence="6" id="KW-1185">Reference proteome</keyword>
<name>A0A1V9ZVX8_9STRA</name>
<keyword evidence="3" id="KW-0041">Annexin</keyword>
<keyword evidence="4" id="KW-0812">Transmembrane</keyword>
<dbReference type="GO" id="GO:0005509">
    <property type="term" value="F:calcium ion binding"/>
    <property type="evidence" value="ECO:0007669"/>
    <property type="project" value="InterPro"/>
</dbReference>
<dbReference type="GO" id="GO:0001786">
    <property type="term" value="F:phosphatidylserine binding"/>
    <property type="evidence" value="ECO:0007669"/>
    <property type="project" value="TreeGrafter"/>
</dbReference>
<dbReference type="PANTHER" id="PTHR10502:SF102">
    <property type="entry name" value="ANNEXIN B11"/>
    <property type="match status" value="1"/>
</dbReference>
<dbReference type="Pfam" id="PF00191">
    <property type="entry name" value="Annexin"/>
    <property type="match status" value="4"/>
</dbReference>
<evidence type="ECO:0000256" key="1">
    <source>
        <dbReference type="ARBA" id="ARBA00007831"/>
    </source>
</evidence>
<protein>
    <submittedName>
        <fullName evidence="5">Annexin</fullName>
    </submittedName>
</protein>
<dbReference type="SMART" id="SM00335">
    <property type="entry name" value="ANX"/>
    <property type="match status" value="4"/>
</dbReference>
<proteinExistence type="inferred from homology"/>
<dbReference type="InterPro" id="IPR018502">
    <property type="entry name" value="Annexin_repeat"/>
</dbReference>
<dbReference type="PROSITE" id="PS51897">
    <property type="entry name" value="ANNEXIN_2"/>
    <property type="match status" value="4"/>
</dbReference>